<dbReference type="KEGG" id="mpt:Mpe_A0593"/>
<dbReference type="HOGENOM" id="CLU_045137_3_3_4"/>
<feature type="transmembrane region" description="Helical" evidence="1">
    <location>
        <begin position="20"/>
        <end position="41"/>
    </location>
</feature>
<dbReference type="eggNOG" id="COG0695">
    <property type="taxonomic scope" value="Bacteria"/>
</dbReference>
<dbReference type="EMBL" id="CP000555">
    <property type="protein sequence ID" value="ABM93555.1"/>
    <property type="molecule type" value="Genomic_DNA"/>
</dbReference>
<keyword evidence="1" id="KW-0472">Membrane</keyword>
<feature type="transmembrane region" description="Helical" evidence="1">
    <location>
        <begin position="91"/>
        <end position="118"/>
    </location>
</feature>
<dbReference type="Pfam" id="PF11911">
    <property type="entry name" value="DUF3429"/>
    <property type="match status" value="1"/>
</dbReference>
<dbReference type="Proteomes" id="UP000000366">
    <property type="component" value="Chromosome"/>
</dbReference>
<dbReference type="AlphaFoldDB" id="A2SDB6"/>
<evidence type="ECO:0008006" key="4">
    <source>
        <dbReference type="Google" id="ProtNLM"/>
    </source>
</evidence>
<protein>
    <recommendedName>
        <fullName evidence="4">Transmembrane protein</fullName>
    </recommendedName>
</protein>
<keyword evidence="3" id="KW-1185">Reference proteome</keyword>
<name>A2SDB6_METPP</name>
<proteinExistence type="predicted"/>
<accession>A2SDB6</accession>
<evidence type="ECO:0000313" key="2">
    <source>
        <dbReference type="EMBL" id="ABM93555.1"/>
    </source>
</evidence>
<keyword evidence="1" id="KW-0812">Transmembrane</keyword>
<dbReference type="PANTHER" id="PTHR15887">
    <property type="entry name" value="TRANSMEMBRANE PROTEIN 69"/>
    <property type="match status" value="1"/>
</dbReference>
<dbReference type="RefSeq" id="WP_011828193.1">
    <property type="nucleotide sequence ID" value="NC_008825.1"/>
</dbReference>
<reference evidence="2 3" key="1">
    <citation type="journal article" date="2007" name="J. Bacteriol.">
        <title>Whole-genome analysis of the methyl tert-butyl ether-degrading beta-proteobacterium Methylibium petroleiphilum PM1.</title>
        <authorList>
            <person name="Kane S.R."/>
            <person name="Chakicherla A.Y."/>
            <person name="Chain P.S.G."/>
            <person name="Schmidt R."/>
            <person name="Shin M.W."/>
            <person name="Legler T.C."/>
            <person name="Scow K.M."/>
            <person name="Larimer F.W."/>
            <person name="Lucas S.M."/>
            <person name="Richardson P.M."/>
            <person name="Hristova K.R."/>
        </authorList>
    </citation>
    <scope>NUCLEOTIDE SEQUENCE [LARGE SCALE GENOMIC DNA]</scope>
    <source>
        <strain evidence="3">ATCC BAA-1232 / LMG 22953 / PM1</strain>
    </source>
</reference>
<evidence type="ECO:0000313" key="3">
    <source>
        <dbReference type="Proteomes" id="UP000000366"/>
    </source>
</evidence>
<evidence type="ECO:0000256" key="1">
    <source>
        <dbReference type="SAM" id="Phobius"/>
    </source>
</evidence>
<dbReference type="STRING" id="420662.Mpe_A0593"/>
<keyword evidence="1" id="KW-1133">Transmembrane helix</keyword>
<dbReference type="PANTHER" id="PTHR15887:SF1">
    <property type="entry name" value="TRANSMEMBRANE PROTEIN 69"/>
    <property type="match status" value="1"/>
</dbReference>
<feature type="transmembrane region" description="Helical" evidence="1">
    <location>
        <begin position="53"/>
        <end position="71"/>
    </location>
</feature>
<gene>
    <name evidence="2" type="ordered locus">Mpe_A0593</name>
</gene>
<sequence length="153" mass="16237">MAPVGSASSADVNLPPHPLALRLGYAGLIPFVLGALLTWLVRPDAHPYVTDALAKYAALIVSFLGGVHWGLGLRQRVPSPSRFAWAVLPMLLAWIAVVMPPYAGLALLGALLVICYLVDRRIYPAHGLGAWLVLRFRLSAVASLSCFIAAAGS</sequence>
<dbReference type="InterPro" id="IPR021836">
    <property type="entry name" value="DUF3429"/>
</dbReference>
<organism evidence="2 3">
    <name type="scientific">Methylibium petroleiphilum (strain ATCC BAA-1232 / LMG 22953 / PM1)</name>
    <dbReference type="NCBI Taxonomy" id="420662"/>
    <lineage>
        <taxon>Bacteria</taxon>
        <taxon>Pseudomonadati</taxon>
        <taxon>Pseudomonadota</taxon>
        <taxon>Betaproteobacteria</taxon>
        <taxon>Burkholderiales</taxon>
        <taxon>Sphaerotilaceae</taxon>
        <taxon>Methylibium</taxon>
    </lineage>
</organism>